<feature type="compositionally biased region" description="Gly residues" evidence="1">
    <location>
        <begin position="522"/>
        <end position="532"/>
    </location>
</feature>
<keyword evidence="3" id="KW-1185">Reference proteome</keyword>
<feature type="compositionally biased region" description="Low complexity" evidence="1">
    <location>
        <begin position="35"/>
        <end position="49"/>
    </location>
</feature>
<evidence type="ECO:0000313" key="2">
    <source>
        <dbReference type="EMBL" id="GAX21632.1"/>
    </source>
</evidence>
<dbReference type="AlphaFoldDB" id="A0A1Z5K651"/>
<sequence>MPPPISRMNQEEGEVGEIQDAPPPRRESHPAMQRYSSTASAGSYASLALDPPSHLQPLSTGDDINRRGRSFPRGGRGREPGRFGPRYGGREDHRPPPLRARPENGISNEFSTGLPPQRGAPVMTRGRGVAPGGRYPARGPSMGRWVGGRAPDQDALQELGSNHSSGLPTPSTGRGGRGTFPPRGAPVEGRGRTFPPRGGGFEGRGRPLSSRGRTIDGRGFPATARGGTEGRGQPAFSHRPSFPEAETKRTYSDLVNEPPQFANTPEPKRIRSNPSFGSEGEIVPQKQELSYNSSSYPAVSQKSMHPGSSVEHFESFSARGRPPPQDSGFPQQRASFPPAPPTLPSTQPNFRQLDRGSSLPSERNIIDDRHSVDRPGLIRGPMHGNRPALNAASPDQGNVESSFENRPSNRLNSLVGPGEGMPKRPPPSHPVLDYPGLPRESGWRAMNDGRGGGPPQGRGPTQGMAGAPPQGAQRQFPPTHSVAHRPEIERGGFSRGGPGRGYFPGRGDGRGRAMRAREILAGRGGDILGGRGPPAPPPFTTYDNYGNRPPVEYGGGRGGSFGGRESTRMTSRLPHASLGWSGQHVPQRSDETNTTKTVAPPSPPPAPESPKPKRPEPADPSGFVTELIRLADLEAQMEYEFAKHIQLVNKHQELKAQYQLLETLPVGIDAIKDDLARLENKATA</sequence>
<reference evidence="2 3" key="1">
    <citation type="journal article" date="2015" name="Plant Cell">
        <title>Oil accumulation by the oleaginous diatom Fistulifera solaris as revealed by the genome and transcriptome.</title>
        <authorList>
            <person name="Tanaka T."/>
            <person name="Maeda Y."/>
            <person name="Veluchamy A."/>
            <person name="Tanaka M."/>
            <person name="Abida H."/>
            <person name="Marechal E."/>
            <person name="Bowler C."/>
            <person name="Muto M."/>
            <person name="Sunaga Y."/>
            <person name="Tanaka M."/>
            <person name="Yoshino T."/>
            <person name="Taniguchi T."/>
            <person name="Fukuda Y."/>
            <person name="Nemoto M."/>
            <person name="Matsumoto M."/>
            <person name="Wong P.S."/>
            <person name="Aburatani S."/>
            <person name="Fujibuchi W."/>
        </authorList>
    </citation>
    <scope>NUCLEOTIDE SEQUENCE [LARGE SCALE GENOMIC DNA]</scope>
    <source>
        <strain evidence="2 3">JPCC DA0580</strain>
    </source>
</reference>
<feature type="compositionally biased region" description="Gly residues" evidence="1">
    <location>
        <begin position="493"/>
        <end position="506"/>
    </location>
</feature>
<feature type="compositionally biased region" description="Polar residues" evidence="1">
    <location>
        <begin position="287"/>
        <end position="303"/>
    </location>
</feature>
<dbReference type="InParanoid" id="A0A1Z5K651"/>
<feature type="compositionally biased region" description="Gly residues" evidence="1">
    <location>
        <begin position="553"/>
        <end position="562"/>
    </location>
</feature>
<accession>A0A1Z5K651</accession>
<comment type="caution">
    <text evidence="2">The sequence shown here is derived from an EMBL/GenBank/DDBJ whole genome shotgun (WGS) entry which is preliminary data.</text>
</comment>
<feature type="compositionally biased region" description="Polar residues" evidence="1">
    <location>
        <begin position="393"/>
        <end position="412"/>
    </location>
</feature>
<feature type="compositionally biased region" description="Pro residues" evidence="1">
    <location>
        <begin position="600"/>
        <end position="609"/>
    </location>
</feature>
<organism evidence="2 3">
    <name type="scientific">Fistulifera solaris</name>
    <name type="common">Oleaginous diatom</name>
    <dbReference type="NCBI Taxonomy" id="1519565"/>
    <lineage>
        <taxon>Eukaryota</taxon>
        <taxon>Sar</taxon>
        <taxon>Stramenopiles</taxon>
        <taxon>Ochrophyta</taxon>
        <taxon>Bacillariophyta</taxon>
        <taxon>Bacillariophyceae</taxon>
        <taxon>Bacillariophycidae</taxon>
        <taxon>Naviculales</taxon>
        <taxon>Naviculaceae</taxon>
        <taxon>Fistulifera</taxon>
    </lineage>
</organism>
<evidence type="ECO:0000313" key="3">
    <source>
        <dbReference type="Proteomes" id="UP000198406"/>
    </source>
</evidence>
<gene>
    <name evidence="2" type="ORF">FisN_29Hh069</name>
</gene>
<feature type="compositionally biased region" description="Basic and acidic residues" evidence="1">
    <location>
        <begin position="507"/>
        <end position="520"/>
    </location>
</feature>
<evidence type="ECO:0000256" key="1">
    <source>
        <dbReference type="SAM" id="MobiDB-lite"/>
    </source>
</evidence>
<name>A0A1Z5K651_FISSO</name>
<feature type="region of interest" description="Disordered" evidence="1">
    <location>
        <begin position="1"/>
        <end position="621"/>
    </location>
</feature>
<dbReference type="OrthoDB" id="49670at2759"/>
<feature type="compositionally biased region" description="Basic and acidic residues" evidence="1">
    <location>
        <begin position="364"/>
        <end position="373"/>
    </location>
</feature>
<dbReference type="Proteomes" id="UP000198406">
    <property type="component" value="Unassembled WGS sequence"/>
</dbReference>
<dbReference type="EMBL" id="BDSP01000170">
    <property type="protein sequence ID" value="GAX21632.1"/>
    <property type="molecule type" value="Genomic_DNA"/>
</dbReference>
<proteinExistence type="predicted"/>
<protein>
    <submittedName>
        <fullName evidence="2">Uncharacterized protein</fullName>
    </submittedName>
</protein>